<evidence type="ECO:0000256" key="1">
    <source>
        <dbReference type="SAM" id="MobiDB-lite"/>
    </source>
</evidence>
<reference evidence="3 4" key="1">
    <citation type="submission" date="2019-02" db="EMBL/GenBank/DDBJ databases">
        <title>Sequencing the genomes of 1000 actinobacteria strains.</title>
        <authorList>
            <person name="Klenk H.-P."/>
        </authorList>
    </citation>
    <scope>NUCLEOTIDE SEQUENCE [LARGE SCALE GENOMIC DNA]</scope>
    <source>
        <strain evidence="3 4">DSM 44509</strain>
    </source>
</reference>
<feature type="transmembrane region" description="Helical" evidence="2">
    <location>
        <begin position="24"/>
        <end position="44"/>
    </location>
</feature>
<evidence type="ECO:0000256" key="2">
    <source>
        <dbReference type="SAM" id="Phobius"/>
    </source>
</evidence>
<keyword evidence="2" id="KW-1133">Transmembrane helix</keyword>
<organism evidence="3 4">
    <name type="scientific">Blastococcus saxobsidens</name>
    <dbReference type="NCBI Taxonomy" id="138336"/>
    <lineage>
        <taxon>Bacteria</taxon>
        <taxon>Bacillati</taxon>
        <taxon>Actinomycetota</taxon>
        <taxon>Actinomycetes</taxon>
        <taxon>Geodermatophilales</taxon>
        <taxon>Geodermatophilaceae</taxon>
        <taxon>Blastococcus</taxon>
    </lineage>
</organism>
<gene>
    <name evidence="3" type="ORF">BKA19_4215</name>
</gene>
<proteinExistence type="predicted"/>
<keyword evidence="2" id="KW-0812">Transmembrane</keyword>
<dbReference type="EMBL" id="SHKV01000001">
    <property type="protein sequence ID" value="RZU34447.1"/>
    <property type="molecule type" value="Genomic_DNA"/>
</dbReference>
<feature type="region of interest" description="Disordered" evidence="1">
    <location>
        <begin position="53"/>
        <end position="86"/>
    </location>
</feature>
<evidence type="ECO:0008006" key="5">
    <source>
        <dbReference type="Google" id="ProtNLM"/>
    </source>
</evidence>
<dbReference type="AlphaFoldDB" id="A0A4Q7YB56"/>
<dbReference type="RefSeq" id="WP_104526702.1">
    <property type="nucleotide sequence ID" value="NZ_POQT01000001.1"/>
</dbReference>
<sequence>MSTHDSGTAAGGSSPRDASTRRRWFLAGVAVLLVAALGVASLLWSGEDEHLQGAGDAAAATTGAPTPPEETVIPAPPTPEPTGPTENANALPVSLPEVALGEPAAVGNGVVASIADLEAIEGTAVGPGNLAGPALRVTVRIENGTGAPVSVAGVAVNLYHGRDKVPASPLEDPSQRPFVGMLEPGDSADGVYVFTVPADQRDVVTVEVGYEAGAALLFFTGAAP</sequence>
<comment type="caution">
    <text evidence="3">The sequence shown here is derived from an EMBL/GenBank/DDBJ whole genome shotgun (WGS) entry which is preliminary data.</text>
</comment>
<protein>
    <recommendedName>
        <fullName evidence="5">DUF4352 domain-containing protein</fullName>
    </recommendedName>
</protein>
<name>A0A4Q7YB56_9ACTN</name>
<evidence type="ECO:0000313" key="4">
    <source>
        <dbReference type="Proteomes" id="UP000292507"/>
    </source>
</evidence>
<evidence type="ECO:0000313" key="3">
    <source>
        <dbReference type="EMBL" id="RZU34447.1"/>
    </source>
</evidence>
<keyword evidence="2" id="KW-0472">Membrane</keyword>
<keyword evidence="4" id="KW-1185">Reference proteome</keyword>
<dbReference type="Proteomes" id="UP000292507">
    <property type="component" value="Unassembled WGS sequence"/>
</dbReference>
<accession>A0A4Q7YB56</accession>
<dbReference type="OrthoDB" id="3831250at2"/>
<feature type="compositionally biased region" description="Low complexity" evidence="1">
    <location>
        <begin position="53"/>
        <end position="73"/>
    </location>
</feature>